<organism evidence="3 4">
    <name type="scientific">Periconia macrospinosa</name>
    <dbReference type="NCBI Taxonomy" id="97972"/>
    <lineage>
        <taxon>Eukaryota</taxon>
        <taxon>Fungi</taxon>
        <taxon>Dikarya</taxon>
        <taxon>Ascomycota</taxon>
        <taxon>Pezizomycotina</taxon>
        <taxon>Dothideomycetes</taxon>
        <taxon>Pleosporomycetidae</taxon>
        <taxon>Pleosporales</taxon>
        <taxon>Massarineae</taxon>
        <taxon>Periconiaceae</taxon>
        <taxon>Periconia</taxon>
    </lineage>
</organism>
<evidence type="ECO:0000256" key="1">
    <source>
        <dbReference type="SAM" id="MobiDB-lite"/>
    </source>
</evidence>
<feature type="transmembrane region" description="Helical" evidence="2">
    <location>
        <begin position="444"/>
        <end position="465"/>
    </location>
</feature>
<feature type="region of interest" description="Disordered" evidence="1">
    <location>
        <begin position="1"/>
        <end position="22"/>
    </location>
</feature>
<evidence type="ECO:0000313" key="4">
    <source>
        <dbReference type="Proteomes" id="UP000244855"/>
    </source>
</evidence>
<dbReference type="EMBL" id="KZ805305">
    <property type="protein sequence ID" value="PVI07117.1"/>
    <property type="molecule type" value="Genomic_DNA"/>
</dbReference>
<reference evidence="3 4" key="1">
    <citation type="journal article" date="2018" name="Sci. Rep.">
        <title>Comparative genomics provides insights into the lifestyle and reveals functional heterogeneity of dark septate endophytic fungi.</title>
        <authorList>
            <person name="Knapp D.G."/>
            <person name="Nemeth J.B."/>
            <person name="Barry K."/>
            <person name="Hainaut M."/>
            <person name="Henrissat B."/>
            <person name="Johnson J."/>
            <person name="Kuo A."/>
            <person name="Lim J.H.P."/>
            <person name="Lipzen A."/>
            <person name="Nolan M."/>
            <person name="Ohm R.A."/>
            <person name="Tamas L."/>
            <person name="Grigoriev I.V."/>
            <person name="Spatafora J.W."/>
            <person name="Nagy L.G."/>
            <person name="Kovacs G.M."/>
        </authorList>
    </citation>
    <scope>NUCLEOTIDE SEQUENCE [LARGE SCALE GENOMIC DNA]</scope>
    <source>
        <strain evidence="3 4">DSE2036</strain>
    </source>
</reference>
<dbReference type="PANTHER" id="PTHR12459:SF15">
    <property type="entry name" value="TRANSMEMBRANE PROTEIN 135"/>
    <property type="match status" value="1"/>
</dbReference>
<evidence type="ECO:0000256" key="2">
    <source>
        <dbReference type="SAM" id="Phobius"/>
    </source>
</evidence>
<keyword evidence="2" id="KW-0812">Transmembrane</keyword>
<name>A0A2V1E9B1_9PLEO</name>
<gene>
    <name evidence="3" type="ORF">DM02DRAFT_352762</name>
</gene>
<proteinExistence type="predicted"/>
<accession>A0A2V1E9B1</accession>
<evidence type="ECO:0000313" key="3">
    <source>
        <dbReference type="EMBL" id="PVI07117.1"/>
    </source>
</evidence>
<dbReference type="OrthoDB" id="4021778at2759"/>
<keyword evidence="4" id="KW-1185">Reference proteome</keyword>
<feature type="transmembrane region" description="Helical" evidence="2">
    <location>
        <begin position="246"/>
        <end position="267"/>
    </location>
</feature>
<keyword evidence="2" id="KW-0472">Membrane</keyword>
<protein>
    <recommendedName>
        <fullName evidence="5">Integral membrane protein</fullName>
    </recommendedName>
</protein>
<keyword evidence="2" id="KW-1133">Transmembrane helix</keyword>
<sequence>QSQLTVLFSPRHAPGASSESTPSPLAPGFIHVLSDCSRIATAYLLGLVSSAGPRAFKVVLLLSKRKLTLQAAWHQLVTIFQQALSIHRFPFFCASFIAGSTLLQLPIQALLIQALRLHIFPLSHGLTKLHRISHLAKFTAALISASFSFILLNSRSCSHLAVSRNTQVLPSSHLEFIKPGPFDEPPESGVQEVDDATLHIKSLSRADLAGKTIDLTLFAVVRAADVLIQGAKPRLSSGSSSKARSLARAITPLLFCFSAATIMHAWFYSPSRLPHSYNTWISRAAKLDHRLLLVLRHARYGTWKYGEDTGMGALLGSMCHDYGMPEECGDPAKTIPIPCELVHMGCGKSCEKHALIRFWRGWRFAATVHAPLQFIVLLRSVKNNTRPGNKLAGLTQSAILRTLTNVARNSSFLGAFVALFYYGVCLSRTRLGPNLFSYKTVTPQMWDAGLCVLGGCILCSLSIFIEEARKRIEILLFVLPRAAATWFPRRYLPEHRWKEHLAFSLSAAIVVTAAQEDSKRVRGVLGSLLHSLLKTD</sequence>
<dbReference type="Proteomes" id="UP000244855">
    <property type="component" value="Unassembled WGS sequence"/>
</dbReference>
<dbReference type="InterPro" id="IPR026749">
    <property type="entry name" value="Tmem135"/>
</dbReference>
<dbReference type="AlphaFoldDB" id="A0A2V1E9B1"/>
<feature type="transmembrane region" description="Helical" evidence="2">
    <location>
        <begin position="406"/>
        <end position="424"/>
    </location>
</feature>
<feature type="non-terminal residue" evidence="3">
    <location>
        <position position="1"/>
    </location>
</feature>
<evidence type="ECO:0008006" key="5">
    <source>
        <dbReference type="Google" id="ProtNLM"/>
    </source>
</evidence>
<dbReference type="PANTHER" id="PTHR12459">
    <property type="entry name" value="TRANSMEMBRANE PROTEIN 135-RELATED"/>
    <property type="match status" value="1"/>
</dbReference>